<keyword evidence="2" id="KW-1185">Reference proteome</keyword>
<evidence type="ECO:0000313" key="1">
    <source>
        <dbReference type="EMBL" id="KIL53872.1"/>
    </source>
</evidence>
<gene>
    <name evidence="1" type="ORF">M378DRAFT_19456</name>
</gene>
<dbReference type="AlphaFoldDB" id="A0A0C2VYE8"/>
<evidence type="ECO:0000313" key="2">
    <source>
        <dbReference type="Proteomes" id="UP000054549"/>
    </source>
</evidence>
<sequence length="108" mass="11975">MDQDGVKARVEVSSYLPPRRAHPVQLDTLDAATLNKLAKKFADGISEEEFSIAVLQGYKLSSSSQGNLLRNKYYPEAAADGVMDWVKSEHEVRKVEAREGGKRQPTAQ</sequence>
<name>A0A0C2VYE8_AMAMK</name>
<proteinExistence type="predicted"/>
<organism evidence="1 2">
    <name type="scientific">Amanita muscaria (strain Koide BX008)</name>
    <dbReference type="NCBI Taxonomy" id="946122"/>
    <lineage>
        <taxon>Eukaryota</taxon>
        <taxon>Fungi</taxon>
        <taxon>Dikarya</taxon>
        <taxon>Basidiomycota</taxon>
        <taxon>Agaricomycotina</taxon>
        <taxon>Agaricomycetes</taxon>
        <taxon>Agaricomycetidae</taxon>
        <taxon>Agaricales</taxon>
        <taxon>Pluteineae</taxon>
        <taxon>Amanitaceae</taxon>
        <taxon>Amanita</taxon>
    </lineage>
</organism>
<dbReference type="OrthoDB" id="10251412at2759"/>
<accession>A0A0C2VYE8</accession>
<reference evidence="1 2" key="1">
    <citation type="submission" date="2014-04" db="EMBL/GenBank/DDBJ databases">
        <title>Evolutionary Origins and Diversification of the Mycorrhizal Mutualists.</title>
        <authorList>
            <consortium name="DOE Joint Genome Institute"/>
            <consortium name="Mycorrhizal Genomics Consortium"/>
            <person name="Kohler A."/>
            <person name="Kuo A."/>
            <person name="Nagy L.G."/>
            <person name="Floudas D."/>
            <person name="Copeland A."/>
            <person name="Barry K.W."/>
            <person name="Cichocki N."/>
            <person name="Veneault-Fourrey C."/>
            <person name="LaButti K."/>
            <person name="Lindquist E.A."/>
            <person name="Lipzen A."/>
            <person name="Lundell T."/>
            <person name="Morin E."/>
            <person name="Murat C."/>
            <person name="Riley R."/>
            <person name="Ohm R."/>
            <person name="Sun H."/>
            <person name="Tunlid A."/>
            <person name="Henrissat B."/>
            <person name="Grigoriev I.V."/>
            <person name="Hibbett D.S."/>
            <person name="Martin F."/>
        </authorList>
    </citation>
    <scope>NUCLEOTIDE SEQUENCE [LARGE SCALE GENOMIC DNA]</scope>
    <source>
        <strain evidence="1 2">Koide BX008</strain>
    </source>
</reference>
<dbReference type="HOGENOM" id="CLU_2196282_0_0_1"/>
<dbReference type="EMBL" id="KN819183">
    <property type="protein sequence ID" value="KIL53872.1"/>
    <property type="molecule type" value="Genomic_DNA"/>
</dbReference>
<dbReference type="Proteomes" id="UP000054549">
    <property type="component" value="Unassembled WGS sequence"/>
</dbReference>
<dbReference type="InParanoid" id="A0A0C2VYE8"/>
<protein>
    <submittedName>
        <fullName evidence="1">Uncharacterized protein</fullName>
    </submittedName>
</protein>